<organism evidence="1 2">
    <name type="scientific">Mycobacterium stomatepiae</name>
    <dbReference type="NCBI Taxonomy" id="470076"/>
    <lineage>
        <taxon>Bacteria</taxon>
        <taxon>Bacillati</taxon>
        <taxon>Actinomycetota</taxon>
        <taxon>Actinomycetes</taxon>
        <taxon>Mycobacteriales</taxon>
        <taxon>Mycobacteriaceae</taxon>
        <taxon>Mycobacterium</taxon>
        <taxon>Mycobacterium simiae complex</taxon>
    </lineage>
</organism>
<dbReference type="EMBL" id="AP022587">
    <property type="protein sequence ID" value="BBY20266.1"/>
    <property type="molecule type" value="Genomic_DNA"/>
</dbReference>
<dbReference type="Proteomes" id="UP000467130">
    <property type="component" value="Chromosome"/>
</dbReference>
<sequence>MFDRYPPKSVIVGVDGSAAAIRAARWAVDEVAGTDIPLRLLMSPIRTRTRAQLERR</sequence>
<dbReference type="AlphaFoldDB" id="A0A7I7Q2P8"/>
<reference evidence="1 2" key="1">
    <citation type="journal article" date="2019" name="Emerg. Microbes Infect.">
        <title>Comprehensive subspecies identification of 175 nontuberculous mycobacteria species based on 7547 genomic profiles.</title>
        <authorList>
            <person name="Matsumoto Y."/>
            <person name="Kinjo T."/>
            <person name="Motooka D."/>
            <person name="Nabeya D."/>
            <person name="Jung N."/>
            <person name="Uechi K."/>
            <person name="Horii T."/>
            <person name="Iida T."/>
            <person name="Fujita J."/>
            <person name="Nakamura S."/>
        </authorList>
    </citation>
    <scope>NUCLEOTIDE SEQUENCE [LARGE SCALE GENOMIC DNA]</scope>
    <source>
        <strain evidence="1 2">JCM 17783</strain>
    </source>
</reference>
<keyword evidence="2" id="KW-1185">Reference proteome</keyword>
<dbReference type="Gene3D" id="3.40.50.620">
    <property type="entry name" value="HUPs"/>
    <property type="match status" value="1"/>
</dbReference>
<proteinExistence type="predicted"/>
<dbReference type="RefSeq" id="WP_232073263.1">
    <property type="nucleotide sequence ID" value="NZ_AP022587.1"/>
</dbReference>
<name>A0A7I7Q2P8_9MYCO</name>
<protein>
    <recommendedName>
        <fullName evidence="3">Universal stress protein</fullName>
    </recommendedName>
</protein>
<evidence type="ECO:0000313" key="2">
    <source>
        <dbReference type="Proteomes" id="UP000467130"/>
    </source>
</evidence>
<gene>
    <name evidence="1" type="ORF">MSTO_04710</name>
</gene>
<evidence type="ECO:0008006" key="3">
    <source>
        <dbReference type="Google" id="ProtNLM"/>
    </source>
</evidence>
<evidence type="ECO:0000313" key="1">
    <source>
        <dbReference type="EMBL" id="BBY20266.1"/>
    </source>
</evidence>
<accession>A0A7I7Q2P8</accession>
<dbReference type="KEGG" id="msto:MSTO_04710"/>
<dbReference type="InterPro" id="IPR014729">
    <property type="entry name" value="Rossmann-like_a/b/a_fold"/>
</dbReference>
<dbReference type="SUPFAM" id="SSF52402">
    <property type="entry name" value="Adenine nucleotide alpha hydrolases-like"/>
    <property type="match status" value="1"/>
</dbReference>